<comment type="caution">
    <text evidence="3">The sequence shown here is derived from an EMBL/GenBank/DDBJ whole genome shotgun (WGS) entry which is preliminary data.</text>
</comment>
<dbReference type="Gene3D" id="3.40.50.1820">
    <property type="entry name" value="alpha/beta hydrolase"/>
    <property type="match status" value="1"/>
</dbReference>
<feature type="domain" description="Phospholipase/carboxylesterase/thioesterase" evidence="2">
    <location>
        <begin position="246"/>
        <end position="305"/>
    </location>
</feature>
<evidence type="ECO:0000313" key="3">
    <source>
        <dbReference type="EMBL" id="KPM34743.1"/>
    </source>
</evidence>
<gene>
    <name evidence="3" type="ORF">AK830_g11821</name>
</gene>
<organism evidence="3 4">
    <name type="scientific">Neonectria ditissima</name>
    <dbReference type="NCBI Taxonomy" id="78410"/>
    <lineage>
        <taxon>Eukaryota</taxon>
        <taxon>Fungi</taxon>
        <taxon>Dikarya</taxon>
        <taxon>Ascomycota</taxon>
        <taxon>Pezizomycotina</taxon>
        <taxon>Sordariomycetes</taxon>
        <taxon>Hypocreomycetidae</taxon>
        <taxon>Hypocreales</taxon>
        <taxon>Nectriaceae</taxon>
        <taxon>Neonectria</taxon>
    </lineage>
</organism>
<evidence type="ECO:0000256" key="1">
    <source>
        <dbReference type="ARBA" id="ARBA00006499"/>
    </source>
</evidence>
<dbReference type="InterPro" id="IPR050565">
    <property type="entry name" value="LYPA1-2/EST-like"/>
</dbReference>
<dbReference type="Pfam" id="PF02230">
    <property type="entry name" value="Abhydrolase_2"/>
    <property type="match status" value="2"/>
</dbReference>
<comment type="similarity">
    <text evidence="1">Belongs to the AB hydrolase superfamily. AB hydrolase 2 family.</text>
</comment>
<dbReference type="STRING" id="78410.A0A0P7AC08"/>
<dbReference type="PANTHER" id="PTHR10655">
    <property type="entry name" value="LYSOPHOSPHOLIPASE-RELATED"/>
    <property type="match status" value="1"/>
</dbReference>
<dbReference type="SUPFAM" id="SSF53474">
    <property type="entry name" value="alpha/beta-Hydrolases"/>
    <property type="match status" value="1"/>
</dbReference>
<dbReference type="PANTHER" id="PTHR10655:SF64">
    <property type="entry name" value="PHOSPHOLIPASE_CARBOXYLESTERASE_THIOESTERASE DOMAIN-CONTAINING PROTEIN"/>
    <property type="match status" value="1"/>
</dbReference>
<dbReference type="InterPro" id="IPR029058">
    <property type="entry name" value="AB_hydrolase_fold"/>
</dbReference>
<dbReference type="AlphaFoldDB" id="A0A0P7AC08"/>
<reference evidence="3 4" key="1">
    <citation type="submission" date="2015-09" db="EMBL/GenBank/DDBJ databases">
        <title>Draft genome of a European isolate of the apple canker pathogen Neonectria ditissima.</title>
        <authorList>
            <person name="Gomez-Cortecero A."/>
            <person name="Harrison R.J."/>
            <person name="Armitage A.D."/>
        </authorList>
    </citation>
    <scope>NUCLEOTIDE SEQUENCE [LARGE SCALE GENOMIC DNA]</scope>
    <source>
        <strain evidence="3 4">R09/05</strain>
    </source>
</reference>
<evidence type="ECO:0000259" key="2">
    <source>
        <dbReference type="Pfam" id="PF02230"/>
    </source>
</evidence>
<name>A0A0P7AC08_9HYPO</name>
<dbReference type="Proteomes" id="UP000050424">
    <property type="component" value="Unassembled WGS sequence"/>
</dbReference>
<dbReference type="OrthoDB" id="2418081at2759"/>
<dbReference type="GO" id="GO:0008474">
    <property type="term" value="F:palmitoyl-(protein) hydrolase activity"/>
    <property type="evidence" value="ECO:0007669"/>
    <property type="project" value="TreeGrafter"/>
</dbReference>
<keyword evidence="4" id="KW-1185">Reference proteome</keyword>
<proteinExistence type="inferred from homology"/>
<dbReference type="GO" id="GO:0005737">
    <property type="term" value="C:cytoplasm"/>
    <property type="evidence" value="ECO:0007669"/>
    <property type="project" value="TreeGrafter"/>
</dbReference>
<sequence>MEEPPQPVPTPSSNHNHCRPLGAFPPPIIIPPLSPPHKHTIIFLHGRGSSAHKFHGPLLAAPAPSQPLAAALPHARFVFPTAPLMRARKYRRCAIHQWYEGTGDWEPESRGEMRPAAEHLRAVLRAEVACLEGDARRVVLAGISQGCAMALTSLLLWEGGTLGAVVGMCGYMPLASSLMAVFDGDSGGEDGGVVFGAEVGSGPDDDIFERDPVQDARTPLERAVDELREEVEMESLQTTRPFPFLSTPIFMGHGTADIKVEYQHGQHAAKLLDRMGMSVDFHTYPGLGHWYSPEMLGHIVEFLNRNLDTS</sequence>
<accession>A0A0P7AC08</accession>
<dbReference type="GO" id="GO:0052689">
    <property type="term" value="F:carboxylic ester hydrolase activity"/>
    <property type="evidence" value="ECO:0007669"/>
    <property type="project" value="TreeGrafter"/>
</dbReference>
<feature type="domain" description="Phospholipase/carboxylesterase/thioesterase" evidence="2">
    <location>
        <begin position="35"/>
        <end position="179"/>
    </location>
</feature>
<dbReference type="EMBL" id="LKCW01000304">
    <property type="protein sequence ID" value="KPM34743.1"/>
    <property type="molecule type" value="Genomic_DNA"/>
</dbReference>
<evidence type="ECO:0000313" key="4">
    <source>
        <dbReference type="Proteomes" id="UP000050424"/>
    </source>
</evidence>
<protein>
    <recommendedName>
        <fullName evidence="2">Phospholipase/carboxylesterase/thioesterase domain-containing protein</fullName>
    </recommendedName>
</protein>
<dbReference type="InterPro" id="IPR003140">
    <property type="entry name" value="PLipase/COase/thioEstase"/>
</dbReference>